<dbReference type="InterPro" id="IPR011650">
    <property type="entry name" value="Peptidase_M20_dimer"/>
</dbReference>
<organism evidence="2 3">
    <name type="scientific">Metaclostridioides mangenotii</name>
    <dbReference type="NCBI Taxonomy" id="1540"/>
    <lineage>
        <taxon>Bacteria</taxon>
        <taxon>Bacillati</taxon>
        <taxon>Bacillota</taxon>
        <taxon>Clostridia</taxon>
        <taxon>Peptostreptococcales</taxon>
        <taxon>Peptostreptococcaceae</taxon>
        <taxon>Metaclostridioides</taxon>
    </lineage>
</organism>
<dbReference type="Pfam" id="PF07687">
    <property type="entry name" value="M20_dimer"/>
    <property type="match status" value="1"/>
</dbReference>
<proteinExistence type="predicted"/>
<dbReference type="EC" id="3.5.1.47" evidence="2"/>
<dbReference type="PANTHER" id="PTHR11014:SF98">
    <property type="entry name" value="N-ACETYLDIAMINOPIMELATE DEACETYLASE"/>
    <property type="match status" value="1"/>
</dbReference>
<keyword evidence="3" id="KW-1185">Reference proteome</keyword>
<dbReference type="SUPFAM" id="SSF55031">
    <property type="entry name" value="Bacterial exopeptidase dimerisation domain"/>
    <property type="match status" value="1"/>
</dbReference>
<dbReference type="RefSeq" id="WP_209456504.1">
    <property type="nucleotide sequence ID" value="NZ_BAAACS010000002.1"/>
</dbReference>
<evidence type="ECO:0000259" key="1">
    <source>
        <dbReference type="Pfam" id="PF07687"/>
    </source>
</evidence>
<dbReference type="Gene3D" id="3.40.630.10">
    <property type="entry name" value="Zn peptidases"/>
    <property type="match status" value="1"/>
</dbReference>
<name>A0ABS4EAQ2_9FIRM</name>
<dbReference type="PANTHER" id="PTHR11014">
    <property type="entry name" value="PEPTIDASE M20 FAMILY MEMBER"/>
    <property type="match status" value="1"/>
</dbReference>
<dbReference type="NCBIfam" id="TIGR01891">
    <property type="entry name" value="amidohydrolases"/>
    <property type="match status" value="1"/>
</dbReference>
<dbReference type="PIRSF" id="PIRSF005962">
    <property type="entry name" value="Pept_M20D_amidohydro"/>
    <property type="match status" value="1"/>
</dbReference>
<dbReference type="Pfam" id="PF01546">
    <property type="entry name" value="Peptidase_M20"/>
    <property type="match status" value="1"/>
</dbReference>
<dbReference type="InterPro" id="IPR036264">
    <property type="entry name" value="Bact_exopeptidase_dim_dom"/>
</dbReference>
<evidence type="ECO:0000313" key="3">
    <source>
        <dbReference type="Proteomes" id="UP000767291"/>
    </source>
</evidence>
<dbReference type="SUPFAM" id="SSF53187">
    <property type="entry name" value="Zn-dependent exopeptidases"/>
    <property type="match status" value="1"/>
</dbReference>
<dbReference type="Gene3D" id="3.30.70.360">
    <property type="match status" value="1"/>
</dbReference>
<protein>
    <submittedName>
        <fullName evidence="2">N-acetyldiaminopimelate deacetylase</fullName>
        <ecNumber evidence="2">3.5.1.47</ecNumber>
    </submittedName>
</protein>
<dbReference type="Proteomes" id="UP000767291">
    <property type="component" value="Unassembled WGS sequence"/>
</dbReference>
<dbReference type="InterPro" id="IPR002933">
    <property type="entry name" value="Peptidase_M20"/>
</dbReference>
<evidence type="ECO:0000313" key="2">
    <source>
        <dbReference type="EMBL" id="MBP1855017.1"/>
    </source>
</evidence>
<reference evidence="2 3" key="1">
    <citation type="submission" date="2021-03" db="EMBL/GenBank/DDBJ databases">
        <title>Genomic Encyclopedia of Type Strains, Phase IV (KMG-IV): sequencing the most valuable type-strain genomes for metagenomic binning, comparative biology and taxonomic classification.</title>
        <authorList>
            <person name="Goeker M."/>
        </authorList>
    </citation>
    <scope>NUCLEOTIDE SEQUENCE [LARGE SCALE GENOMIC DNA]</scope>
    <source>
        <strain evidence="2 3">DSM 1289</strain>
    </source>
</reference>
<dbReference type="InterPro" id="IPR017439">
    <property type="entry name" value="Amidohydrolase"/>
</dbReference>
<feature type="domain" description="Peptidase M20 dimerisation" evidence="1">
    <location>
        <begin position="171"/>
        <end position="263"/>
    </location>
</feature>
<gene>
    <name evidence="2" type="ORF">J2Z43_001410</name>
</gene>
<comment type="caution">
    <text evidence="2">The sequence shown here is derived from an EMBL/GenBank/DDBJ whole genome shotgun (WGS) entry which is preliminary data.</text>
</comment>
<sequence length="372" mass="41584">MGEKNELFEQMLGHRRTLNKIPELGRNEFETSKYIKNHLDNLGVEYETVLETGVVGIIKGKNPKKTLAFRADIDALCSDEGPKHLCGHDGHTSILLGLIEYVTNNIESLNDNIVFIFQPAEEGPGGAEDIIKAGVFKKYNVDEVFGLHIYPEIPEGYVGLRPGYFLAQIGDLNIDITSKTGHGAMPQTSVDGIVIAGNFVNAIQSIVSRNLSPIDNAVLTIGCINGGSRRNIIAGNIRLEGTMRTFKPEVYKTMKERLRKIAAGFEVSYDCKIDVEIIDDYGAVNNDKNLFNEFIEAVGKENVIELDPLMISEDFSYYQKEVPGLFFMLGAKNEEKGYVNSLHNINFNFDEKIFINAIETYKKLLKFKKSID</sequence>
<accession>A0ABS4EAQ2</accession>
<dbReference type="GO" id="GO:0050118">
    <property type="term" value="F:N-acetyldiaminopimelate deacetylase activity"/>
    <property type="evidence" value="ECO:0007669"/>
    <property type="project" value="UniProtKB-EC"/>
</dbReference>
<keyword evidence="2" id="KW-0378">Hydrolase</keyword>
<dbReference type="EMBL" id="JAGGJX010000002">
    <property type="protein sequence ID" value="MBP1855017.1"/>
    <property type="molecule type" value="Genomic_DNA"/>
</dbReference>